<dbReference type="AlphaFoldDB" id="A0A8J6XUC7"/>
<comment type="caution">
    <text evidence="1">The sequence shown here is derived from an EMBL/GenBank/DDBJ whole genome shotgun (WGS) entry which is preliminary data.</text>
</comment>
<sequence>MRPTVLLLPLGLLLTGCPVQEIRPPERVAPQVIRVAVPADPALADRLEASLAGVAGIVRVPSGDRPVDVEVVYGQPDPPAGMVATPIPSWDRSWFLELDPTARWVNDPNFRHWLAMRIDRAGMARVLFGEGAVPILSGHQEAGRRPVSSGAMPRLQILRGSDSPSAYRIVSRLRADLLPEQVLVEPIEESRDRAVALRLVDHDPDHGGTETDTVIPLIREKAFLLVRTGLSGIAASPSGALLFENARWTP</sequence>
<gene>
    <name evidence="1" type="ORF">IFK94_11255</name>
</gene>
<reference evidence="1 2" key="1">
    <citation type="submission" date="2020-08" db="EMBL/GenBank/DDBJ databases">
        <title>Acidobacteriota in marine sediments use diverse sulfur dissimilation pathways.</title>
        <authorList>
            <person name="Wasmund K."/>
        </authorList>
    </citation>
    <scope>NUCLEOTIDE SEQUENCE [LARGE SCALE GENOMIC DNA]</scope>
    <source>
        <strain evidence="1">MAG AM4</strain>
    </source>
</reference>
<protein>
    <submittedName>
        <fullName evidence="1">Uncharacterized protein</fullName>
    </submittedName>
</protein>
<dbReference type="Proteomes" id="UP000648239">
    <property type="component" value="Unassembled WGS sequence"/>
</dbReference>
<organism evidence="1 2">
    <name type="scientific">Candidatus Polarisedimenticola svalbardensis</name>
    <dbReference type="NCBI Taxonomy" id="2886004"/>
    <lineage>
        <taxon>Bacteria</taxon>
        <taxon>Pseudomonadati</taxon>
        <taxon>Acidobacteriota</taxon>
        <taxon>Candidatus Polarisedimenticolia</taxon>
        <taxon>Candidatus Polarisedimenticolales</taxon>
        <taxon>Candidatus Polarisedimenticolaceae</taxon>
        <taxon>Candidatus Polarisedimenticola</taxon>
    </lineage>
</organism>
<proteinExistence type="predicted"/>
<dbReference type="PROSITE" id="PS51257">
    <property type="entry name" value="PROKAR_LIPOPROTEIN"/>
    <property type="match status" value="1"/>
</dbReference>
<evidence type="ECO:0000313" key="2">
    <source>
        <dbReference type="Proteomes" id="UP000648239"/>
    </source>
</evidence>
<evidence type="ECO:0000313" key="1">
    <source>
        <dbReference type="EMBL" id="MBD3868692.1"/>
    </source>
</evidence>
<accession>A0A8J6XUC7</accession>
<name>A0A8J6XUC7_9BACT</name>
<dbReference type="EMBL" id="JACXWD010000040">
    <property type="protein sequence ID" value="MBD3868692.1"/>
    <property type="molecule type" value="Genomic_DNA"/>
</dbReference>